<gene>
    <name evidence="2" type="ORF">CCMP2556_LOCUS1772</name>
</gene>
<evidence type="ECO:0000256" key="1">
    <source>
        <dbReference type="SAM" id="MobiDB-lite"/>
    </source>
</evidence>
<feature type="compositionally biased region" description="Basic and acidic residues" evidence="1">
    <location>
        <begin position="291"/>
        <end position="303"/>
    </location>
</feature>
<name>A0ABP0HI06_9DINO</name>
<evidence type="ECO:0000313" key="2">
    <source>
        <dbReference type="EMBL" id="CAK8989730.1"/>
    </source>
</evidence>
<protein>
    <submittedName>
        <fullName evidence="2">Uncharacterized protein</fullName>
    </submittedName>
</protein>
<feature type="compositionally biased region" description="Basic and acidic residues" evidence="1">
    <location>
        <begin position="207"/>
        <end position="217"/>
    </location>
</feature>
<comment type="caution">
    <text evidence="2">The sequence shown here is derived from an EMBL/GenBank/DDBJ whole genome shotgun (WGS) entry which is preliminary data.</text>
</comment>
<feature type="compositionally biased region" description="Basic residues" evidence="1">
    <location>
        <begin position="317"/>
        <end position="331"/>
    </location>
</feature>
<evidence type="ECO:0000313" key="3">
    <source>
        <dbReference type="Proteomes" id="UP001642484"/>
    </source>
</evidence>
<dbReference type="Proteomes" id="UP001642484">
    <property type="component" value="Unassembled WGS sequence"/>
</dbReference>
<keyword evidence="3" id="KW-1185">Reference proteome</keyword>
<feature type="region of interest" description="Disordered" evidence="1">
    <location>
        <begin position="139"/>
        <end position="231"/>
    </location>
</feature>
<proteinExistence type="predicted"/>
<sequence length="988" mass="110226">MLLLKQEVKTLETLAKKSVKSEKKNDKKGKKGWAGFLDGSQREHAIAELEKKKNLWAMMEWCDSWIPFEVPADGNCGIWSTLTLTNNNPESTMSDMESLTEECRRMRQLVAQEWEDLAKDSFWQSLFMRLVALFDDGADSDSNSDGSLPDKPRSEPGPAVKKESQDSEKVSKSAKPAKAKACQDTAQKKDQESASSGPAQPVQANQEGDRAKLEAKTPKRKKPNPTIFVDLTTPPKITVGAACGTRRKRDTSLDGVVLGKKSAVAAAEERTQNLRKKLAENQAIFFGQSEDQTKTPAEEKDPSNEAEDEEQAETTQKKKKRAKRNRRFHKKPPCEESMRLLAARGYLGKLRITWAYCQAFHASVRHKSADSAEAVSNSGKCNTFALLPALLLEGKEVPCSVCAVMLKKAGFSAEEFQKHTTPSEEGGIFMSPNRMLQMEMQDIKPLAPEITQPSVTEPLPPVDVEALDPDQLQIVPYTGNPLASGDAPEEDLPTQSVEEEQRSQEDQTPLIHNIIRKYKVLEMLKPNTFGKRHSECEKLVLPPEDGNPAVCSKCLDPNTASSALKCCIKFANKYWGAKILQAKLFKSQAALDDVINEFKETVLYKRCGEQVSKILKLDELSLQKWVRQSFTKISHNTWTETFAAFMETVVMPCLRVNVAECTGELKGLAQQFASSLASHDLSDVQSIAVRIAKASCSGKLAGNPAIVGIILQCIEQLDRSERGINTMKRPRNMSEQEREMVADAAALLSINGANAKLMKILGFNRASARHNCGRVHQLLEHSLPCPALSLLFPEVLAENLNIISSRIPKMGKSMQRFVVAFDFTYVLPMHEVFKMVDLFLDAASEHCKVIICDDEGCNGLVKKAIFGQLEAKYRRRFHETKFFADLTFSKIEALQQLPRMPVKVCSLRGRTLFVLPGPAHSNKNSNGQVMSEVRCPYFGRFWCDAAFALDRGMPVPAYTRKDPMSDRLASLFGNPFYILDQRAPWYQC</sequence>
<organism evidence="2 3">
    <name type="scientific">Durusdinium trenchii</name>
    <dbReference type="NCBI Taxonomy" id="1381693"/>
    <lineage>
        <taxon>Eukaryota</taxon>
        <taxon>Sar</taxon>
        <taxon>Alveolata</taxon>
        <taxon>Dinophyceae</taxon>
        <taxon>Suessiales</taxon>
        <taxon>Symbiodiniaceae</taxon>
        <taxon>Durusdinium</taxon>
    </lineage>
</organism>
<feature type="region of interest" description="Disordered" evidence="1">
    <location>
        <begin position="478"/>
        <end position="507"/>
    </location>
</feature>
<feature type="compositionally biased region" description="Basic and acidic residues" evidence="1">
    <location>
        <begin position="148"/>
        <end position="171"/>
    </location>
</feature>
<reference evidence="2 3" key="1">
    <citation type="submission" date="2024-02" db="EMBL/GenBank/DDBJ databases">
        <authorList>
            <person name="Chen Y."/>
            <person name="Shah S."/>
            <person name="Dougan E. K."/>
            <person name="Thang M."/>
            <person name="Chan C."/>
        </authorList>
    </citation>
    <scope>NUCLEOTIDE SEQUENCE [LARGE SCALE GENOMIC DNA]</scope>
</reference>
<dbReference type="EMBL" id="CAXAMN010000614">
    <property type="protein sequence ID" value="CAK8989730.1"/>
    <property type="molecule type" value="Genomic_DNA"/>
</dbReference>
<accession>A0ABP0HI06</accession>
<feature type="region of interest" description="Disordered" evidence="1">
    <location>
        <begin position="284"/>
        <end position="331"/>
    </location>
</feature>
<feature type="compositionally biased region" description="Polar residues" evidence="1">
    <location>
        <begin position="193"/>
        <end position="206"/>
    </location>
</feature>